<dbReference type="EMBL" id="JAVCQK010000627">
    <property type="protein sequence ID" value="MFH7519271.1"/>
    <property type="molecule type" value="Genomic_DNA"/>
</dbReference>
<keyword evidence="2" id="KW-0131">Cell cycle</keyword>
<protein>
    <submittedName>
        <fullName evidence="2">Cell division protein ZipA</fullName>
    </submittedName>
</protein>
<evidence type="ECO:0000256" key="1">
    <source>
        <dbReference type="SAM" id="Phobius"/>
    </source>
</evidence>
<proteinExistence type="predicted"/>
<feature type="transmembrane region" description="Helical" evidence="1">
    <location>
        <begin position="6"/>
        <end position="28"/>
    </location>
</feature>
<keyword evidence="1" id="KW-0472">Membrane</keyword>
<dbReference type="GO" id="GO:0051301">
    <property type="term" value="P:cell division"/>
    <property type="evidence" value="ECO:0007669"/>
    <property type="project" value="UniProtKB-KW"/>
</dbReference>
<organism evidence="2 3">
    <name type="scientific">Pseudomonas syringae pv. tagetis</name>
    <dbReference type="NCBI Taxonomy" id="129140"/>
    <lineage>
        <taxon>Bacteria</taxon>
        <taxon>Pseudomonadati</taxon>
        <taxon>Pseudomonadota</taxon>
        <taxon>Gammaproteobacteria</taxon>
        <taxon>Pseudomonadales</taxon>
        <taxon>Pseudomonadaceae</taxon>
        <taxon>Pseudomonas</taxon>
    </lineage>
</organism>
<evidence type="ECO:0000313" key="2">
    <source>
        <dbReference type="EMBL" id="MFH7519271.1"/>
    </source>
</evidence>
<accession>A0ABW7NWJ0</accession>
<dbReference type="Proteomes" id="UP001610657">
    <property type="component" value="Unassembled WGS sequence"/>
</dbReference>
<keyword evidence="3" id="KW-1185">Reference proteome</keyword>
<keyword evidence="1" id="KW-0812">Transmembrane</keyword>
<feature type="non-terminal residue" evidence="2">
    <location>
        <position position="42"/>
    </location>
</feature>
<sequence length="42" mass="4889">MQIGLREWLIVIGIIVIDGILFDGWRLMRGSMGILKFRLDRS</sequence>
<keyword evidence="1" id="KW-1133">Transmembrane helix</keyword>
<comment type="caution">
    <text evidence="2">The sequence shown here is derived from an EMBL/GenBank/DDBJ whole genome shotgun (WGS) entry which is preliminary data.</text>
</comment>
<reference evidence="2 3" key="1">
    <citation type="submission" date="2023-08" db="EMBL/GenBank/DDBJ databases">
        <title>Genomic and mutational analysis of Pseudomonas syringae pv. tagetis EB037 pathogenicity on sunflower.</title>
        <authorList>
            <person name="Maul J.E."/>
        </authorList>
    </citation>
    <scope>NUCLEOTIDE SEQUENCE [LARGE SCALE GENOMIC DNA]</scope>
    <source>
        <strain evidence="2 3">EB037_T1</strain>
    </source>
</reference>
<gene>
    <name evidence="2" type="primary">zipA</name>
    <name evidence="2" type="ORF">RA271_29665</name>
</gene>
<name>A0ABW7NWJ0_9PSED</name>
<keyword evidence="2" id="KW-0132">Cell division</keyword>
<evidence type="ECO:0000313" key="3">
    <source>
        <dbReference type="Proteomes" id="UP001610657"/>
    </source>
</evidence>